<dbReference type="RefSeq" id="WP_267653384.1">
    <property type="nucleotide sequence ID" value="NZ_JAOVZR010000001.1"/>
</dbReference>
<dbReference type="Proteomes" id="UP001073227">
    <property type="component" value="Unassembled WGS sequence"/>
</dbReference>
<evidence type="ECO:0008006" key="3">
    <source>
        <dbReference type="Google" id="ProtNLM"/>
    </source>
</evidence>
<evidence type="ECO:0000313" key="1">
    <source>
        <dbReference type="EMBL" id="MCY0147786.1"/>
    </source>
</evidence>
<protein>
    <recommendedName>
        <fullName evidence="3">Methylated-DNA-[protein]-cysteine S-methyltransferase DNA binding domain-containing protein</fullName>
    </recommendedName>
</protein>
<keyword evidence="2" id="KW-1185">Reference proteome</keyword>
<accession>A0ABT3Z940</accession>
<proteinExistence type="predicted"/>
<gene>
    <name evidence="1" type="ORF">OEG84_08670</name>
</gene>
<reference evidence="1" key="1">
    <citation type="submission" date="2022-10" db="EMBL/GenBank/DDBJ databases">
        <title>Hoeflea sp. G2-23, isolated from marine algae.</title>
        <authorList>
            <person name="Kristyanto S."/>
            <person name="Kim J.M."/>
            <person name="Jeon C.O."/>
        </authorList>
    </citation>
    <scope>NUCLEOTIDE SEQUENCE</scope>
    <source>
        <strain evidence="1">G2-23</strain>
    </source>
</reference>
<evidence type="ECO:0000313" key="2">
    <source>
        <dbReference type="Proteomes" id="UP001073227"/>
    </source>
</evidence>
<sequence>MSVADEVDIAVAENTQNAGLRDKVRSHLKSLSPEAVPITYGHLARELGLTAPRSISKVTDALEATMCEDAEAGRPFIAARVVNRGPARLPGRGFFKLAGILGRGPRGDEADIDYYRRELAESLFCD</sequence>
<dbReference type="EMBL" id="JAOVZR010000001">
    <property type="protein sequence ID" value="MCY0147786.1"/>
    <property type="molecule type" value="Genomic_DNA"/>
</dbReference>
<comment type="caution">
    <text evidence="1">The sequence shown here is derived from an EMBL/GenBank/DDBJ whole genome shotgun (WGS) entry which is preliminary data.</text>
</comment>
<organism evidence="1 2">
    <name type="scientific">Hoeflea algicola</name>
    <dbReference type="NCBI Taxonomy" id="2983763"/>
    <lineage>
        <taxon>Bacteria</taxon>
        <taxon>Pseudomonadati</taxon>
        <taxon>Pseudomonadota</taxon>
        <taxon>Alphaproteobacteria</taxon>
        <taxon>Hyphomicrobiales</taxon>
        <taxon>Rhizobiaceae</taxon>
        <taxon>Hoeflea</taxon>
    </lineage>
</organism>
<name>A0ABT3Z940_9HYPH</name>